<protein>
    <submittedName>
        <fullName evidence="3">Iron-sulfur cluster assembly accessory protein</fullName>
    </submittedName>
</protein>
<evidence type="ECO:0000313" key="4">
    <source>
        <dbReference type="Proteomes" id="UP000619033"/>
    </source>
</evidence>
<dbReference type="EMBL" id="JAESVP010000007">
    <property type="protein sequence ID" value="MBL4929209.1"/>
    <property type="molecule type" value="Genomic_DNA"/>
</dbReference>
<comment type="caution">
    <text evidence="3">The sequence shown here is derived from an EMBL/GenBank/DDBJ whole genome shotgun (WGS) entry which is preliminary data.</text>
</comment>
<sequence>MFGIPGKAAVTLTTPAAKQIARLMAKQGSAGLRIGVKKGGCAGMEYTMDYVAEANPLDEVVEQDGARVLIAPMAQMFLIGTEIDYEVDLLQAGFKFRNPNVAEACGCGESIKFHETPGASPN</sequence>
<dbReference type="RefSeq" id="WP_202661753.1">
    <property type="nucleotide sequence ID" value="NZ_JAESVP010000007.1"/>
</dbReference>
<evidence type="ECO:0000313" key="3">
    <source>
        <dbReference type="EMBL" id="MBL4929209.1"/>
    </source>
</evidence>
<comment type="similarity">
    <text evidence="1">Belongs to the HesB/IscA family.</text>
</comment>
<dbReference type="InterPro" id="IPR016092">
    <property type="entry name" value="ATAP"/>
</dbReference>
<dbReference type="NCBIfam" id="TIGR00049">
    <property type="entry name" value="iron-sulfur cluster assembly accessory protein"/>
    <property type="match status" value="1"/>
</dbReference>
<dbReference type="PANTHER" id="PTHR10072">
    <property type="entry name" value="IRON-SULFUR CLUSTER ASSEMBLY PROTEIN"/>
    <property type="match status" value="1"/>
</dbReference>
<dbReference type="InterPro" id="IPR035903">
    <property type="entry name" value="HesB-like_dom_sf"/>
</dbReference>
<dbReference type="GO" id="GO:0051537">
    <property type="term" value="F:2 iron, 2 sulfur cluster binding"/>
    <property type="evidence" value="ECO:0007669"/>
    <property type="project" value="TreeGrafter"/>
</dbReference>
<dbReference type="PANTHER" id="PTHR10072:SF41">
    <property type="entry name" value="IRON-SULFUR CLUSTER ASSEMBLY 1 HOMOLOG, MITOCHONDRIAL"/>
    <property type="match status" value="1"/>
</dbReference>
<dbReference type="InterPro" id="IPR050322">
    <property type="entry name" value="Fe-S_cluster_asmbl/transfer"/>
</dbReference>
<dbReference type="SUPFAM" id="SSF89360">
    <property type="entry name" value="HesB-like domain"/>
    <property type="match status" value="1"/>
</dbReference>
<feature type="domain" description="Core" evidence="2">
    <location>
        <begin position="10"/>
        <end position="109"/>
    </location>
</feature>
<name>A0A8J7MWU3_9RHOB</name>
<gene>
    <name evidence="3" type="ORF">JI744_13955</name>
</gene>
<dbReference type="Gene3D" id="2.60.300.12">
    <property type="entry name" value="HesB-like domain"/>
    <property type="match status" value="1"/>
</dbReference>
<evidence type="ECO:0000259" key="2">
    <source>
        <dbReference type="Pfam" id="PF01521"/>
    </source>
</evidence>
<keyword evidence="4" id="KW-1185">Reference proteome</keyword>
<dbReference type="Proteomes" id="UP000619033">
    <property type="component" value="Unassembled WGS sequence"/>
</dbReference>
<organism evidence="3 4">
    <name type="scientific">Fuscibacter oryzae</name>
    <dbReference type="NCBI Taxonomy" id="2803939"/>
    <lineage>
        <taxon>Bacteria</taxon>
        <taxon>Pseudomonadati</taxon>
        <taxon>Pseudomonadota</taxon>
        <taxon>Alphaproteobacteria</taxon>
        <taxon>Rhodobacterales</taxon>
        <taxon>Paracoccaceae</taxon>
        <taxon>Fuscibacter</taxon>
    </lineage>
</organism>
<dbReference type="GO" id="GO:0005737">
    <property type="term" value="C:cytoplasm"/>
    <property type="evidence" value="ECO:0007669"/>
    <property type="project" value="TreeGrafter"/>
</dbReference>
<dbReference type="Pfam" id="PF01521">
    <property type="entry name" value="Fe-S_biosyn"/>
    <property type="match status" value="1"/>
</dbReference>
<dbReference type="GO" id="GO:0016226">
    <property type="term" value="P:iron-sulfur cluster assembly"/>
    <property type="evidence" value="ECO:0007669"/>
    <property type="project" value="InterPro"/>
</dbReference>
<accession>A0A8J7MWU3</accession>
<dbReference type="AlphaFoldDB" id="A0A8J7MWU3"/>
<reference evidence="3" key="1">
    <citation type="submission" date="2021-01" db="EMBL/GenBank/DDBJ databases">
        <title>Genome seq and assembly of Tabrizicola sp. KVB23.</title>
        <authorList>
            <person name="Chhetri G."/>
        </authorList>
    </citation>
    <scope>NUCLEOTIDE SEQUENCE</scope>
    <source>
        <strain evidence="3">KVB23</strain>
    </source>
</reference>
<dbReference type="InterPro" id="IPR000361">
    <property type="entry name" value="ATAP_core_dom"/>
</dbReference>
<evidence type="ECO:0000256" key="1">
    <source>
        <dbReference type="ARBA" id="ARBA00006718"/>
    </source>
</evidence>
<proteinExistence type="inferred from homology"/>